<dbReference type="InterPro" id="IPR014710">
    <property type="entry name" value="RmlC-like_jellyroll"/>
</dbReference>
<gene>
    <name evidence="1" type="ORF">CNF02_09005</name>
</gene>
<dbReference type="InterPro" id="IPR011051">
    <property type="entry name" value="RmlC_Cupin_sf"/>
</dbReference>
<dbReference type="AlphaFoldDB" id="A0A2A5WAM7"/>
<accession>A0A2A5WAM7</accession>
<proteinExistence type="predicted"/>
<organism evidence="1 2">
    <name type="scientific">OM182 bacterium MED-G28</name>
    <dbReference type="NCBI Taxonomy" id="1986256"/>
    <lineage>
        <taxon>Bacteria</taxon>
        <taxon>Pseudomonadati</taxon>
        <taxon>Pseudomonadota</taxon>
        <taxon>Gammaproteobacteria</taxon>
        <taxon>OMG group</taxon>
        <taxon>OM182 clade</taxon>
    </lineage>
</organism>
<reference evidence="1 2" key="1">
    <citation type="submission" date="2017-08" db="EMBL/GenBank/DDBJ databases">
        <title>Fine stratification of microbial communities through a metagenomic profile of the photic zone.</title>
        <authorList>
            <person name="Haro-Moreno J.M."/>
            <person name="Lopez-Perez M."/>
            <person name="De La Torre J."/>
            <person name="Picazo A."/>
            <person name="Camacho A."/>
            <person name="Rodriguez-Valera F."/>
        </authorList>
    </citation>
    <scope>NUCLEOTIDE SEQUENCE [LARGE SCALE GENOMIC DNA]</scope>
    <source>
        <strain evidence="1">MED-G28</strain>
    </source>
</reference>
<dbReference type="EMBL" id="NTJZ01000009">
    <property type="protein sequence ID" value="PDH33317.1"/>
    <property type="molecule type" value="Genomic_DNA"/>
</dbReference>
<dbReference type="SUPFAM" id="SSF51182">
    <property type="entry name" value="RmlC-like cupins"/>
    <property type="match status" value="1"/>
</dbReference>
<comment type="caution">
    <text evidence="1">The sequence shown here is derived from an EMBL/GenBank/DDBJ whole genome shotgun (WGS) entry which is preliminary data.</text>
</comment>
<dbReference type="Gene3D" id="2.60.120.10">
    <property type="entry name" value="Jelly Rolls"/>
    <property type="match status" value="1"/>
</dbReference>
<name>A0A2A5WAM7_9GAMM</name>
<evidence type="ECO:0008006" key="3">
    <source>
        <dbReference type="Google" id="ProtNLM"/>
    </source>
</evidence>
<evidence type="ECO:0000313" key="2">
    <source>
        <dbReference type="Proteomes" id="UP000219329"/>
    </source>
</evidence>
<evidence type="ECO:0000313" key="1">
    <source>
        <dbReference type="EMBL" id="PDH33317.1"/>
    </source>
</evidence>
<dbReference type="Proteomes" id="UP000219329">
    <property type="component" value="Unassembled WGS sequence"/>
</dbReference>
<protein>
    <recommendedName>
        <fullName evidence="3">Cupin 2 conserved barrel domain-containing protein</fullName>
    </recommendedName>
</protein>
<sequence>MEQIMRTINIHRAIKVPGLLALLMMVGATLSNSNRLLWSEVAAQQTDFSDEKVVHLLDEPRHRTVHNEGDLYLLDVQVNPGDVSFAHVHDQAILLTTIRTGNGPANGPVRSIPEYATEPLTHKVSNDGPGLLRIIAFVNGGSGVSDDGDAPSGMTTDPDVENPWFRAYRLELGPGEQTNVQSHDNHTVVVQASAGLVHVTRNDGLTRELDAAGEWAWRMPGSSFLVRNMGNSPVVVAINEGRE</sequence>